<dbReference type="SUPFAM" id="SSF56300">
    <property type="entry name" value="Metallo-dependent phosphatases"/>
    <property type="match status" value="1"/>
</dbReference>
<gene>
    <name evidence="3" type="ORF">ACAOBT_LOCUS32417</name>
</gene>
<dbReference type="PANTHER" id="PTHR12905:SF0">
    <property type="entry name" value="CALCINEURIN-LIKE PHOSPHOESTERASE DOMAIN-CONTAINING PROTEIN"/>
    <property type="match status" value="1"/>
</dbReference>
<dbReference type="AlphaFoldDB" id="A0A9P0Q7C7"/>
<dbReference type="InterPro" id="IPR029052">
    <property type="entry name" value="Metallo-depent_PP-like"/>
</dbReference>
<evidence type="ECO:0000313" key="3">
    <source>
        <dbReference type="EMBL" id="CAH2011797.1"/>
    </source>
</evidence>
<evidence type="ECO:0000256" key="1">
    <source>
        <dbReference type="ARBA" id="ARBA00007993"/>
    </source>
</evidence>
<dbReference type="PANTHER" id="PTHR12905">
    <property type="entry name" value="METALLOPHOSPHOESTERASE"/>
    <property type="match status" value="1"/>
</dbReference>
<dbReference type="OrthoDB" id="630188at2759"/>
<dbReference type="InterPro" id="IPR004843">
    <property type="entry name" value="Calcineurin-like_PHP"/>
</dbReference>
<feature type="domain" description="Calcineurin-like phosphoesterase" evidence="2">
    <location>
        <begin position="64"/>
        <end position="247"/>
    </location>
</feature>
<evidence type="ECO:0000259" key="2">
    <source>
        <dbReference type="Pfam" id="PF00149"/>
    </source>
</evidence>
<dbReference type="Pfam" id="PF00149">
    <property type="entry name" value="Metallophos"/>
    <property type="match status" value="1"/>
</dbReference>
<dbReference type="InterPro" id="IPR024201">
    <property type="entry name" value="Calcineurin-like_Pesterase"/>
</dbReference>
<name>A0A9P0Q7C7_ACAOB</name>
<accession>A0A9P0Q7C7</accession>
<comment type="caution">
    <text evidence="3">The sequence shown here is derived from an EMBL/GenBank/DDBJ whole genome shotgun (WGS) entry which is preliminary data.</text>
</comment>
<evidence type="ECO:0000313" key="4">
    <source>
        <dbReference type="Proteomes" id="UP001152888"/>
    </source>
</evidence>
<dbReference type="CDD" id="cd07379">
    <property type="entry name" value="MPP_239FB"/>
    <property type="match status" value="1"/>
</dbReference>
<dbReference type="Gene3D" id="3.60.21.10">
    <property type="match status" value="1"/>
</dbReference>
<dbReference type="EMBL" id="CAKOFQ010008119">
    <property type="protein sequence ID" value="CAH2011797.1"/>
    <property type="molecule type" value="Genomic_DNA"/>
</dbReference>
<organism evidence="3 4">
    <name type="scientific">Acanthoscelides obtectus</name>
    <name type="common">Bean weevil</name>
    <name type="synonym">Bruchus obtectus</name>
    <dbReference type="NCBI Taxonomy" id="200917"/>
    <lineage>
        <taxon>Eukaryota</taxon>
        <taxon>Metazoa</taxon>
        <taxon>Ecdysozoa</taxon>
        <taxon>Arthropoda</taxon>
        <taxon>Hexapoda</taxon>
        <taxon>Insecta</taxon>
        <taxon>Pterygota</taxon>
        <taxon>Neoptera</taxon>
        <taxon>Endopterygota</taxon>
        <taxon>Coleoptera</taxon>
        <taxon>Polyphaga</taxon>
        <taxon>Cucujiformia</taxon>
        <taxon>Chrysomeloidea</taxon>
        <taxon>Chrysomelidae</taxon>
        <taxon>Bruchinae</taxon>
        <taxon>Bruchini</taxon>
        <taxon>Acanthoscelides</taxon>
    </lineage>
</organism>
<comment type="similarity">
    <text evidence="1">Belongs to the UPF0046 family.</text>
</comment>
<dbReference type="GO" id="GO:0016787">
    <property type="term" value="F:hydrolase activity"/>
    <property type="evidence" value="ECO:0007669"/>
    <property type="project" value="InterPro"/>
</dbReference>
<dbReference type="InterPro" id="IPR051693">
    <property type="entry name" value="UPF0046_metallophosphoest"/>
</dbReference>
<proteinExistence type="inferred from homology"/>
<keyword evidence="4" id="KW-1185">Reference proteome</keyword>
<sequence>MVLIYSKLGNLFCKGNGNTENSTVEVHPLTENPTAAWEEISKTHKVLPVKVKIPTASVTPNKVRIVCMSDTHARDITFHIPEGDIFIHAGDFSCIGEKTSIIKFNNWLGTLPHKHKIVIAGNHDHTFDISFMEQDIFLDEGTTNVQQYLTNCIYLQDSSREIHGIKIYGTPWIPEHLGGAFSLTRGTKLLSKWKKIPKDIDILVTHTPPLGHGDLAHSKVRTGCVELLNTVIRRVKPKYHIFGHIHEGYGVTTNGEITFINASTCDISYKPVNPPIVFDMPLKS</sequence>
<reference evidence="3" key="1">
    <citation type="submission" date="2022-03" db="EMBL/GenBank/DDBJ databases">
        <authorList>
            <person name="Sayadi A."/>
        </authorList>
    </citation>
    <scope>NUCLEOTIDE SEQUENCE</scope>
</reference>
<protein>
    <recommendedName>
        <fullName evidence="2">Calcineurin-like phosphoesterase domain-containing protein</fullName>
    </recommendedName>
</protein>
<dbReference type="PIRSF" id="PIRSF035808">
    <property type="entry name" value="Pdiesterase_Brain_239"/>
    <property type="match status" value="1"/>
</dbReference>
<dbReference type="Proteomes" id="UP001152888">
    <property type="component" value="Unassembled WGS sequence"/>
</dbReference>